<comment type="caution">
    <text evidence="2">The sequence shown here is derived from an EMBL/GenBank/DDBJ whole genome shotgun (WGS) entry which is preliminary data.</text>
</comment>
<dbReference type="EMBL" id="JABAYA010000123">
    <property type="protein sequence ID" value="KAF7724323.1"/>
    <property type="molecule type" value="Genomic_DNA"/>
</dbReference>
<feature type="region of interest" description="Disordered" evidence="1">
    <location>
        <begin position="1"/>
        <end position="22"/>
    </location>
</feature>
<reference evidence="2" key="1">
    <citation type="submission" date="2020-01" db="EMBL/GenBank/DDBJ databases">
        <title>Genome Sequencing of Three Apophysomyces-Like Fungal Strains Confirms a Novel Fungal Genus in the Mucoromycota with divergent Burkholderia-like Endosymbiotic Bacteria.</title>
        <authorList>
            <person name="Stajich J.E."/>
            <person name="Macias A.M."/>
            <person name="Carter-House D."/>
            <person name="Lovett B."/>
            <person name="Kasson L.R."/>
            <person name="Berry K."/>
            <person name="Grigoriev I."/>
            <person name="Chang Y."/>
            <person name="Spatafora J."/>
            <person name="Kasson M.T."/>
        </authorList>
    </citation>
    <scope>NUCLEOTIDE SEQUENCE</scope>
    <source>
        <strain evidence="2">NRRL A-21654</strain>
    </source>
</reference>
<feature type="non-terminal residue" evidence="2">
    <location>
        <position position="77"/>
    </location>
</feature>
<feature type="compositionally biased region" description="Low complexity" evidence="1">
    <location>
        <begin position="1"/>
        <end position="13"/>
    </location>
</feature>
<evidence type="ECO:0000313" key="3">
    <source>
        <dbReference type="Proteomes" id="UP000605846"/>
    </source>
</evidence>
<dbReference type="AlphaFoldDB" id="A0A8H7BIA7"/>
<dbReference type="Proteomes" id="UP000605846">
    <property type="component" value="Unassembled WGS sequence"/>
</dbReference>
<evidence type="ECO:0000313" key="2">
    <source>
        <dbReference type="EMBL" id="KAF7724323.1"/>
    </source>
</evidence>
<gene>
    <name evidence="2" type="ORF">EC973_001169</name>
</gene>
<keyword evidence="3" id="KW-1185">Reference proteome</keyword>
<organism evidence="2 3">
    <name type="scientific">Apophysomyces ossiformis</name>
    <dbReference type="NCBI Taxonomy" id="679940"/>
    <lineage>
        <taxon>Eukaryota</taxon>
        <taxon>Fungi</taxon>
        <taxon>Fungi incertae sedis</taxon>
        <taxon>Mucoromycota</taxon>
        <taxon>Mucoromycotina</taxon>
        <taxon>Mucoromycetes</taxon>
        <taxon>Mucorales</taxon>
        <taxon>Mucorineae</taxon>
        <taxon>Mucoraceae</taxon>
        <taxon>Apophysomyces</taxon>
    </lineage>
</organism>
<protein>
    <submittedName>
        <fullName evidence="2">Uncharacterized protein</fullName>
    </submittedName>
</protein>
<sequence length="77" mass="8031">MGTAAPVTTTTAAGEPSADTEAAGAKRFGAPAWGTSIWNRVAGAHDMLRDLVLMLLSVLTLNTFARASTRAVMILAW</sequence>
<accession>A0A8H7BIA7</accession>
<proteinExistence type="predicted"/>
<evidence type="ECO:0000256" key="1">
    <source>
        <dbReference type="SAM" id="MobiDB-lite"/>
    </source>
</evidence>
<name>A0A8H7BIA7_9FUNG</name>